<dbReference type="InterPro" id="IPR013087">
    <property type="entry name" value="Znf_C2H2_type"/>
</dbReference>
<dbReference type="PANTHER" id="PTHR16515:SF49">
    <property type="entry name" value="GASTRULA ZINC FINGER PROTEIN XLCGF49.1-LIKE-RELATED"/>
    <property type="match status" value="1"/>
</dbReference>
<keyword evidence="3" id="KW-0677">Repeat</keyword>
<evidence type="ECO:0000256" key="6">
    <source>
        <dbReference type="ARBA" id="ARBA00023242"/>
    </source>
</evidence>
<keyword evidence="10" id="KW-1185">Reference proteome</keyword>
<dbReference type="PROSITE" id="PS50157">
    <property type="entry name" value="ZINC_FINGER_C2H2_2"/>
    <property type="match status" value="3"/>
</dbReference>
<evidence type="ECO:0000256" key="7">
    <source>
        <dbReference type="PROSITE-ProRule" id="PRU00042"/>
    </source>
</evidence>
<dbReference type="PROSITE" id="PS00028">
    <property type="entry name" value="ZINC_FINGER_C2H2_1"/>
    <property type="match status" value="3"/>
</dbReference>
<dbReference type="InterPro" id="IPR050331">
    <property type="entry name" value="Zinc_finger"/>
</dbReference>
<reference evidence="9" key="1">
    <citation type="submission" date="2023-10" db="EMBL/GenBank/DDBJ databases">
        <title>Genome assembly of Pristionchus species.</title>
        <authorList>
            <person name="Yoshida K."/>
            <person name="Sommer R.J."/>
        </authorList>
    </citation>
    <scope>NUCLEOTIDE SEQUENCE</scope>
    <source>
        <strain evidence="9">RS5133</strain>
    </source>
</reference>
<feature type="domain" description="C2H2-type" evidence="8">
    <location>
        <begin position="63"/>
        <end position="90"/>
    </location>
</feature>
<dbReference type="FunFam" id="3.30.160.60:FF:001498">
    <property type="entry name" value="Zinc finger protein 404"/>
    <property type="match status" value="1"/>
</dbReference>
<keyword evidence="6" id="KW-0539">Nucleus</keyword>
<dbReference type="SUPFAM" id="SSF57667">
    <property type="entry name" value="beta-beta-alpha zinc fingers"/>
    <property type="match status" value="2"/>
</dbReference>
<proteinExistence type="predicted"/>
<dbReference type="AlphaFoldDB" id="A0AAV5VDC7"/>
<dbReference type="EMBL" id="BTSY01000002">
    <property type="protein sequence ID" value="GMT15930.1"/>
    <property type="molecule type" value="Genomic_DNA"/>
</dbReference>
<dbReference type="Proteomes" id="UP001432322">
    <property type="component" value="Unassembled WGS sequence"/>
</dbReference>
<comment type="caution">
    <text evidence="9">The sequence shown here is derived from an EMBL/GenBank/DDBJ whole genome shotgun (WGS) entry which is preliminary data.</text>
</comment>
<dbReference type="GO" id="GO:0010468">
    <property type="term" value="P:regulation of gene expression"/>
    <property type="evidence" value="ECO:0007669"/>
    <property type="project" value="TreeGrafter"/>
</dbReference>
<evidence type="ECO:0000313" key="10">
    <source>
        <dbReference type="Proteomes" id="UP001432322"/>
    </source>
</evidence>
<feature type="domain" description="C2H2-type" evidence="8">
    <location>
        <begin position="91"/>
        <end position="119"/>
    </location>
</feature>
<dbReference type="GO" id="GO:0005634">
    <property type="term" value="C:nucleus"/>
    <property type="evidence" value="ECO:0007669"/>
    <property type="project" value="UniProtKB-SubCell"/>
</dbReference>
<evidence type="ECO:0000256" key="1">
    <source>
        <dbReference type="ARBA" id="ARBA00004123"/>
    </source>
</evidence>
<dbReference type="SMART" id="SM00355">
    <property type="entry name" value="ZnF_C2H2"/>
    <property type="match status" value="5"/>
</dbReference>
<dbReference type="GO" id="GO:0008270">
    <property type="term" value="F:zinc ion binding"/>
    <property type="evidence" value="ECO:0007669"/>
    <property type="project" value="UniProtKB-KW"/>
</dbReference>
<name>A0AAV5VDC7_9BILA</name>
<dbReference type="Pfam" id="PF00096">
    <property type="entry name" value="zf-C2H2"/>
    <property type="match status" value="1"/>
</dbReference>
<feature type="non-terminal residue" evidence="9">
    <location>
        <position position="169"/>
    </location>
</feature>
<dbReference type="PANTHER" id="PTHR16515">
    <property type="entry name" value="PR DOMAIN ZINC FINGER PROTEIN"/>
    <property type="match status" value="1"/>
</dbReference>
<evidence type="ECO:0000256" key="3">
    <source>
        <dbReference type="ARBA" id="ARBA00022737"/>
    </source>
</evidence>
<evidence type="ECO:0000256" key="4">
    <source>
        <dbReference type="ARBA" id="ARBA00022771"/>
    </source>
</evidence>
<keyword evidence="2" id="KW-0479">Metal-binding</keyword>
<dbReference type="FunFam" id="3.30.160.60:FF:000690">
    <property type="entry name" value="Zinc finger protein 354C"/>
    <property type="match status" value="1"/>
</dbReference>
<evidence type="ECO:0000256" key="5">
    <source>
        <dbReference type="ARBA" id="ARBA00022833"/>
    </source>
</evidence>
<organism evidence="9 10">
    <name type="scientific">Pristionchus fissidentatus</name>
    <dbReference type="NCBI Taxonomy" id="1538716"/>
    <lineage>
        <taxon>Eukaryota</taxon>
        <taxon>Metazoa</taxon>
        <taxon>Ecdysozoa</taxon>
        <taxon>Nematoda</taxon>
        <taxon>Chromadorea</taxon>
        <taxon>Rhabditida</taxon>
        <taxon>Rhabditina</taxon>
        <taxon>Diplogasteromorpha</taxon>
        <taxon>Diplogasteroidea</taxon>
        <taxon>Neodiplogasteridae</taxon>
        <taxon>Pristionchus</taxon>
    </lineage>
</organism>
<accession>A0AAV5VDC7</accession>
<comment type="subcellular location">
    <subcellularLocation>
        <location evidence="1">Nucleus</location>
    </subcellularLocation>
</comment>
<evidence type="ECO:0000313" key="9">
    <source>
        <dbReference type="EMBL" id="GMT15930.1"/>
    </source>
</evidence>
<dbReference type="Gene3D" id="3.30.160.60">
    <property type="entry name" value="Classic Zinc Finger"/>
    <property type="match status" value="3"/>
</dbReference>
<feature type="domain" description="C2H2-type" evidence="8">
    <location>
        <begin position="121"/>
        <end position="149"/>
    </location>
</feature>
<keyword evidence="4 7" id="KW-0863">Zinc-finger</keyword>
<evidence type="ECO:0000256" key="2">
    <source>
        <dbReference type="ARBA" id="ARBA00022723"/>
    </source>
</evidence>
<gene>
    <name evidence="9" type="ORF">PFISCL1PPCAC_7227</name>
</gene>
<evidence type="ECO:0000259" key="8">
    <source>
        <dbReference type="PROSITE" id="PS50157"/>
    </source>
</evidence>
<dbReference type="InterPro" id="IPR036236">
    <property type="entry name" value="Znf_C2H2_sf"/>
</dbReference>
<sequence length="169" mass="19791">MPAIRDVCEKSFALPRYLKKHQDTVHSRRFADCVPGTSSAIEPPDNATNDADPSLSLKKRKKYECTFCGKSFTTSQRLQDHERIHTGERPYKCELCSKDFVQRGHYIRHFNTTHSTDPVRYPCRNCAANFLDRRKLAKHLQIDHDEMQYKCDKCSGQYDRFSEFKNHQS</sequence>
<keyword evidence="5" id="KW-0862">Zinc</keyword>
<dbReference type="Pfam" id="PF13894">
    <property type="entry name" value="zf-C2H2_4"/>
    <property type="match status" value="1"/>
</dbReference>
<protein>
    <recommendedName>
        <fullName evidence="8">C2H2-type domain-containing protein</fullName>
    </recommendedName>
</protein>